<comment type="caution">
    <text evidence="5">The sequence shown here is derived from an EMBL/GenBank/DDBJ whole genome shotgun (WGS) entry which is preliminary data.</text>
</comment>
<feature type="domain" description="SMP" evidence="4">
    <location>
        <begin position="73"/>
        <end position="106"/>
    </location>
</feature>
<dbReference type="AlphaFoldDB" id="A0A835IRQ2"/>
<evidence type="ECO:0000259" key="4">
    <source>
        <dbReference type="Pfam" id="PF04927"/>
    </source>
</evidence>
<keyword evidence="2" id="KW-0677">Repeat</keyword>
<gene>
    <name evidence="5" type="ORF">IFM89_032534</name>
</gene>
<dbReference type="Pfam" id="PF04927">
    <property type="entry name" value="SMP"/>
    <property type="match status" value="3"/>
</dbReference>
<dbReference type="PANTHER" id="PTHR31174">
    <property type="entry name" value="SEED MATURATION FAMILY PROTEIN"/>
    <property type="match status" value="1"/>
</dbReference>
<comment type="similarity">
    <text evidence="1">Belongs to the LEA type SMP family.</text>
</comment>
<evidence type="ECO:0000313" key="6">
    <source>
        <dbReference type="Proteomes" id="UP000631114"/>
    </source>
</evidence>
<evidence type="ECO:0000313" key="5">
    <source>
        <dbReference type="EMBL" id="KAF9622635.1"/>
    </source>
</evidence>
<dbReference type="Proteomes" id="UP000631114">
    <property type="component" value="Unassembled WGS sequence"/>
</dbReference>
<dbReference type="PANTHER" id="PTHR31174:SF7">
    <property type="entry name" value="LATE EMBRYOGENESIS ABUNDANT PROTEIN 31-RELATED"/>
    <property type="match status" value="1"/>
</dbReference>
<dbReference type="InterPro" id="IPR042971">
    <property type="entry name" value="LEA_SMP"/>
</dbReference>
<evidence type="ECO:0000256" key="1">
    <source>
        <dbReference type="ARBA" id="ARBA00010733"/>
    </source>
</evidence>
<proteinExistence type="inferred from homology"/>
<organism evidence="5 6">
    <name type="scientific">Coptis chinensis</name>
    <dbReference type="NCBI Taxonomy" id="261450"/>
    <lineage>
        <taxon>Eukaryota</taxon>
        <taxon>Viridiplantae</taxon>
        <taxon>Streptophyta</taxon>
        <taxon>Embryophyta</taxon>
        <taxon>Tracheophyta</taxon>
        <taxon>Spermatophyta</taxon>
        <taxon>Magnoliopsida</taxon>
        <taxon>Ranunculales</taxon>
        <taxon>Ranunculaceae</taxon>
        <taxon>Coptidoideae</taxon>
        <taxon>Coptis</taxon>
    </lineage>
</organism>
<protein>
    <recommendedName>
        <fullName evidence="4">SMP domain-containing protein</fullName>
    </recommendedName>
</protein>
<accession>A0A835IRQ2</accession>
<dbReference type="InterPro" id="IPR007011">
    <property type="entry name" value="LEA_SMP_dom"/>
</dbReference>
<feature type="region of interest" description="Disordered" evidence="3">
    <location>
        <begin position="1"/>
        <end position="26"/>
    </location>
</feature>
<evidence type="ECO:0000256" key="3">
    <source>
        <dbReference type="SAM" id="MobiDB-lite"/>
    </source>
</evidence>
<feature type="domain" description="SMP" evidence="4">
    <location>
        <begin position="122"/>
        <end position="181"/>
    </location>
</feature>
<reference evidence="5 6" key="1">
    <citation type="submission" date="2020-10" db="EMBL/GenBank/DDBJ databases">
        <title>The Coptis chinensis genome and diversification of protoberbering-type alkaloids.</title>
        <authorList>
            <person name="Wang B."/>
            <person name="Shu S."/>
            <person name="Song C."/>
            <person name="Liu Y."/>
        </authorList>
    </citation>
    <scope>NUCLEOTIDE SEQUENCE [LARGE SCALE GENOMIC DNA]</scope>
    <source>
        <strain evidence="5">HL-2020</strain>
        <tissue evidence="5">Leaf</tissue>
    </source>
</reference>
<evidence type="ECO:0000256" key="2">
    <source>
        <dbReference type="ARBA" id="ARBA00022737"/>
    </source>
</evidence>
<name>A0A835IRQ2_9MAGN</name>
<dbReference type="EMBL" id="JADFTS010000002">
    <property type="protein sequence ID" value="KAF9622635.1"/>
    <property type="molecule type" value="Genomic_DNA"/>
</dbReference>
<dbReference type="OrthoDB" id="2014755at2759"/>
<sequence length="185" mass="19040">MMQAAENMVLGQTQKGGPAATMQSTASVTVTETEVADRRIITEFVAGQVVADYSATAPIRATAPASALDGDAVTIGEALEATAFTARNKPVDQSDAAAIQAAEVTGINIITPGAGAGDEVKTKLGDVLSYARTKLPADKEVTREDAEGVIGTELRNNPNMSTYPGGVADSMAAAARMNQQARMNP</sequence>
<feature type="domain" description="SMP" evidence="4">
    <location>
        <begin position="1"/>
        <end position="27"/>
    </location>
</feature>
<keyword evidence="6" id="KW-1185">Reference proteome</keyword>